<keyword evidence="1 2" id="KW-0732">Signal</keyword>
<evidence type="ECO:0000313" key="3">
    <source>
        <dbReference type="EMBL" id="CAK9135817.1"/>
    </source>
</evidence>
<feature type="signal peptide" evidence="2">
    <location>
        <begin position="1"/>
        <end position="25"/>
    </location>
</feature>
<proteinExistence type="predicted"/>
<reference evidence="3 4" key="1">
    <citation type="submission" date="2024-02" db="EMBL/GenBank/DDBJ databases">
        <authorList>
            <person name="Vignale AGUSTIN F."/>
            <person name="Sosa J E."/>
            <person name="Modenutti C."/>
        </authorList>
    </citation>
    <scope>NUCLEOTIDE SEQUENCE [LARGE SCALE GENOMIC DNA]</scope>
</reference>
<keyword evidence="4" id="KW-1185">Reference proteome</keyword>
<evidence type="ECO:0000313" key="4">
    <source>
        <dbReference type="Proteomes" id="UP001642360"/>
    </source>
</evidence>
<feature type="chain" id="PRO_5044834806" description="Non-classical arabinogalactan protein 30" evidence="2">
    <location>
        <begin position="26"/>
        <end position="177"/>
    </location>
</feature>
<dbReference type="PANTHER" id="PTHR33470:SF4">
    <property type="entry name" value="OS01G0164025 PROTEIN"/>
    <property type="match status" value="1"/>
</dbReference>
<dbReference type="PANTHER" id="PTHR33470">
    <property type="entry name" value="OS01G0164075 PROTEIN"/>
    <property type="match status" value="1"/>
</dbReference>
<evidence type="ECO:0008006" key="5">
    <source>
        <dbReference type="Google" id="ProtNLM"/>
    </source>
</evidence>
<organism evidence="3 4">
    <name type="scientific">Ilex paraguariensis</name>
    <name type="common">yerba mate</name>
    <dbReference type="NCBI Taxonomy" id="185542"/>
    <lineage>
        <taxon>Eukaryota</taxon>
        <taxon>Viridiplantae</taxon>
        <taxon>Streptophyta</taxon>
        <taxon>Embryophyta</taxon>
        <taxon>Tracheophyta</taxon>
        <taxon>Spermatophyta</taxon>
        <taxon>Magnoliopsida</taxon>
        <taxon>eudicotyledons</taxon>
        <taxon>Gunneridae</taxon>
        <taxon>Pentapetalae</taxon>
        <taxon>asterids</taxon>
        <taxon>campanulids</taxon>
        <taxon>Aquifoliales</taxon>
        <taxon>Aquifoliaceae</taxon>
        <taxon>Ilex</taxon>
    </lineage>
</organism>
<evidence type="ECO:0000256" key="2">
    <source>
        <dbReference type="SAM" id="SignalP"/>
    </source>
</evidence>
<comment type="caution">
    <text evidence="3">The sequence shown here is derived from an EMBL/GenBank/DDBJ whole genome shotgun (WGS) entry which is preliminary data.</text>
</comment>
<gene>
    <name evidence="3" type="ORF">ILEXP_LOCUS2777</name>
</gene>
<dbReference type="EMBL" id="CAUOFW020000725">
    <property type="protein sequence ID" value="CAK9135817.1"/>
    <property type="molecule type" value="Genomic_DNA"/>
</dbReference>
<evidence type="ECO:0000256" key="1">
    <source>
        <dbReference type="ARBA" id="ARBA00022729"/>
    </source>
</evidence>
<dbReference type="Pfam" id="PF01190">
    <property type="entry name" value="Pollen_Ole_e_1"/>
    <property type="match status" value="1"/>
</dbReference>
<accession>A0ABC8QTS3</accession>
<sequence length="177" mass="19348">MAMTQLTILISFLLLPLAFPSFATSAETPTTTVEKHVDVVVEGMVYCQICDHLGKWSLAGAEPIPAAKISVVCKDHKNQVSYYKAFETNAHGYFYAQLQGFKMSHSLLDHPLQACHVKLVSSPLANCNLLSNVNYGLNGSPLRYEDKRLNGKSYEAVIYAAGPLAFRPANCTPSTPP</sequence>
<dbReference type="AlphaFoldDB" id="A0ABC8QTS3"/>
<name>A0ABC8QTS3_9AQUA</name>
<dbReference type="Proteomes" id="UP001642360">
    <property type="component" value="Unassembled WGS sequence"/>
</dbReference>
<protein>
    <recommendedName>
        <fullName evidence="5">Non-classical arabinogalactan protein 30</fullName>
    </recommendedName>
</protein>